<name>A0A9D4Z8F6_ADICA</name>
<dbReference type="Pfam" id="PF01535">
    <property type="entry name" value="PPR"/>
    <property type="match status" value="2"/>
</dbReference>
<dbReference type="NCBIfam" id="TIGR00756">
    <property type="entry name" value="PPR"/>
    <property type="match status" value="6"/>
</dbReference>
<comment type="caution">
    <text evidence="3">The sequence shown here is derived from an EMBL/GenBank/DDBJ whole genome shotgun (WGS) entry which is preliminary data.</text>
</comment>
<feature type="repeat" description="PPR" evidence="2">
    <location>
        <begin position="344"/>
        <end position="378"/>
    </location>
</feature>
<dbReference type="InterPro" id="IPR002885">
    <property type="entry name" value="PPR_rpt"/>
</dbReference>
<keyword evidence="1" id="KW-0677">Repeat</keyword>
<feature type="repeat" description="PPR" evidence="2">
    <location>
        <begin position="313"/>
        <end position="343"/>
    </location>
</feature>
<dbReference type="EMBL" id="JABFUD020000020">
    <property type="protein sequence ID" value="KAI5064522.1"/>
    <property type="molecule type" value="Genomic_DNA"/>
</dbReference>
<sequence>MAAMSGGFLLHEHSASLRYSPPPVSSYLRPVETTMSTTEQKWTLSTEAENSLWKEDQATLMKVDSSDRCLQFVDLPTDKATLSSLLRKCGDDVALAQGKHIHSHIVNNSSLAKDTLLGNLLVQMYSKCNAFDDALDVFTSIQQKNVYSWTLILGSCIQHRKGKLALELFHQMRTGGAIPDKVTYVTALDACASKCTLSQGQIIHAEVIGYGFEMDVFVGTALSSMYGRCDALDAACLMFHRMPTCNVVSWNAICTACVQNGKRKRALEIFHHMLRNGILPSNFSFLSALQACSTLLEAQTIYDCIRRFGFESDVVVSTALVATYGRLGRLDDARKVFESMKTKTAVSWSAMIAAYAQNGQGKEALQLFHKMESCGVSPSETIFTSVLSACAFEAALGKGELIHCSGVCLAMDDGLLFVNALIDMYANCGQLETAQHIFDKMCKRDVSSWNIMTGAHALYGNANNALAIFQEMLQDGVTPDRFTFNNILSGCSHAGLINEAHFYFLSMQQVFGVTQMVEHFNCIIDMLARAGRLDESEHIINHMPVESIYTSWMPLLCGCKLHNDSQRAHQVSRSLFALEKDISGPYVVLSHSLQMLSG</sequence>
<evidence type="ECO:0000256" key="1">
    <source>
        <dbReference type="ARBA" id="ARBA00022737"/>
    </source>
</evidence>
<dbReference type="Pfam" id="PF13041">
    <property type="entry name" value="PPR_2"/>
    <property type="match status" value="4"/>
</dbReference>
<dbReference type="AlphaFoldDB" id="A0A9D4Z8F6"/>
<dbReference type="GO" id="GO:0048731">
    <property type="term" value="P:system development"/>
    <property type="evidence" value="ECO:0007669"/>
    <property type="project" value="UniProtKB-ARBA"/>
</dbReference>
<reference evidence="3" key="1">
    <citation type="submission" date="2021-01" db="EMBL/GenBank/DDBJ databases">
        <title>Adiantum capillus-veneris genome.</title>
        <authorList>
            <person name="Fang Y."/>
            <person name="Liao Q."/>
        </authorList>
    </citation>
    <scope>NUCLEOTIDE SEQUENCE</scope>
    <source>
        <strain evidence="3">H3</strain>
        <tissue evidence="3">Leaf</tissue>
    </source>
</reference>
<feature type="repeat" description="PPR" evidence="2">
    <location>
        <begin position="246"/>
        <end position="280"/>
    </location>
</feature>
<keyword evidence="4" id="KW-1185">Reference proteome</keyword>
<proteinExistence type="predicted"/>
<dbReference type="PANTHER" id="PTHR24015">
    <property type="entry name" value="OS07G0578800 PROTEIN-RELATED"/>
    <property type="match status" value="1"/>
</dbReference>
<dbReference type="GO" id="GO:0009451">
    <property type="term" value="P:RNA modification"/>
    <property type="evidence" value="ECO:0007669"/>
    <property type="project" value="InterPro"/>
</dbReference>
<accession>A0A9D4Z8F6</accession>
<gene>
    <name evidence="3" type="ORF">GOP47_0021192</name>
</gene>
<dbReference type="Gene3D" id="1.25.40.10">
    <property type="entry name" value="Tetratricopeptide repeat domain"/>
    <property type="match status" value="4"/>
</dbReference>
<dbReference type="PANTHER" id="PTHR24015:SF548">
    <property type="entry name" value="OS08G0340900 PROTEIN"/>
    <property type="match status" value="1"/>
</dbReference>
<dbReference type="Proteomes" id="UP000886520">
    <property type="component" value="Chromosome 20"/>
</dbReference>
<dbReference type="GO" id="GO:0003723">
    <property type="term" value="F:RNA binding"/>
    <property type="evidence" value="ECO:0007669"/>
    <property type="project" value="InterPro"/>
</dbReference>
<dbReference type="FunFam" id="1.25.40.10:FF:000031">
    <property type="entry name" value="Pentatricopeptide repeat-containing protein mitochondrial"/>
    <property type="match status" value="1"/>
</dbReference>
<dbReference type="InterPro" id="IPR046960">
    <property type="entry name" value="PPR_At4g14850-like_plant"/>
</dbReference>
<evidence type="ECO:0000256" key="2">
    <source>
        <dbReference type="PROSITE-ProRule" id="PRU00708"/>
    </source>
</evidence>
<dbReference type="FunFam" id="1.25.40.10:FF:000227">
    <property type="entry name" value="Pentatricopeptide repeat-containing protein At3g13880"/>
    <property type="match status" value="1"/>
</dbReference>
<dbReference type="PROSITE" id="PS51375">
    <property type="entry name" value="PPR"/>
    <property type="match status" value="5"/>
</dbReference>
<evidence type="ECO:0000313" key="4">
    <source>
        <dbReference type="Proteomes" id="UP000886520"/>
    </source>
</evidence>
<dbReference type="InterPro" id="IPR011990">
    <property type="entry name" value="TPR-like_helical_dom_sf"/>
</dbReference>
<feature type="repeat" description="PPR" evidence="2">
    <location>
        <begin position="145"/>
        <end position="179"/>
    </location>
</feature>
<evidence type="ECO:0000313" key="3">
    <source>
        <dbReference type="EMBL" id="KAI5064522.1"/>
    </source>
</evidence>
<protein>
    <recommendedName>
        <fullName evidence="5">Pentatricopeptide repeat-containing protein</fullName>
    </recommendedName>
</protein>
<dbReference type="OrthoDB" id="185373at2759"/>
<organism evidence="3 4">
    <name type="scientific">Adiantum capillus-veneris</name>
    <name type="common">Maidenhair fern</name>
    <dbReference type="NCBI Taxonomy" id="13818"/>
    <lineage>
        <taxon>Eukaryota</taxon>
        <taxon>Viridiplantae</taxon>
        <taxon>Streptophyta</taxon>
        <taxon>Embryophyta</taxon>
        <taxon>Tracheophyta</taxon>
        <taxon>Polypodiopsida</taxon>
        <taxon>Polypodiidae</taxon>
        <taxon>Polypodiales</taxon>
        <taxon>Pteridineae</taxon>
        <taxon>Pteridaceae</taxon>
        <taxon>Vittarioideae</taxon>
        <taxon>Adiantum</taxon>
    </lineage>
</organism>
<feature type="repeat" description="PPR" evidence="2">
    <location>
        <begin position="445"/>
        <end position="479"/>
    </location>
</feature>
<dbReference type="FunFam" id="1.25.40.10:FF:000158">
    <property type="entry name" value="pentatricopeptide repeat-containing protein At2g33680"/>
    <property type="match status" value="1"/>
</dbReference>
<evidence type="ECO:0008006" key="5">
    <source>
        <dbReference type="Google" id="ProtNLM"/>
    </source>
</evidence>